<gene>
    <name evidence="6" type="ORF">RZN69_19565</name>
</gene>
<dbReference type="SUPFAM" id="SSF53474">
    <property type="entry name" value="alpha/beta-Hydrolases"/>
    <property type="match status" value="1"/>
</dbReference>
<dbReference type="Proteomes" id="UP001304300">
    <property type="component" value="Chromosome"/>
</dbReference>
<dbReference type="GO" id="GO:0006508">
    <property type="term" value="P:proteolysis"/>
    <property type="evidence" value="ECO:0007669"/>
    <property type="project" value="UniProtKB-KW"/>
</dbReference>
<dbReference type="Gene3D" id="2.130.10.120">
    <property type="entry name" value="Prolyl oligopeptidase, N-terminal domain"/>
    <property type="match status" value="1"/>
</dbReference>
<keyword evidence="7" id="KW-1185">Reference proteome</keyword>
<organism evidence="6 7">
    <name type="scientific">Rubellicoccus peritrichatus</name>
    <dbReference type="NCBI Taxonomy" id="3080537"/>
    <lineage>
        <taxon>Bacteria</taxon>
        <taxon>Pseudomonadati</taxon>
        <taxon>Verrucomicrobiota</taxon>
        <taxon>Opitutia</taxon>
        <taxon>Puniceicoccales</taxon>
        <taxon>Cerasicoccaceae</taxon>
        <taxon>Rubellicoccus</taxon>
    </lineage>
</organism>
<accession>A0AAQ3LC67</accession>
<dbReference type="SUPFAM" id="SSF50993">
    <property type="entry name" value="Peptidase/esterase 'gauge' domain"/>
    <property type="match status" value="1"/>
</dbReference>
<proteinExistence type="predicted"/>
<evidence type="ECO:0000313" key="7">
    <source>
        <dbReference type="Proteomes" id="UP001304300"/>
    </source>
</evidence>
<dbReference type="RefSeq" id="WP_317833042.1">
    <property type="nucleotide sequence ID" value="NZ_CP136920.1"/>
</dbReference>
<evidence type="ECO:0000256" key="1">
    <source>
        <dbReference type="ARBA" id="ARBA00022670"/>
    </source>
</evidence>
<name>A0AAQ3LC67_9BACT</name>
<dbReference type="KEGG" id="puo:RZN69_19565"/>
<evidence type="ECO:0000256" key="2">
    <source>
        <dbReference type="ARBA" id="ARBA00022801"/>
    </source>
</evidence>
<evidence type="ECO:0000256" key="3">
    <source>
        <dbReference type="ARBA" id="ARBA00022825"/>
    </source>
</evidence>
<dbReference type="InterPro" id="IPR002470">
    <property type="entry name" value="Peptidase_S9A"/>
</dbReference>
<dbReference type="AlphaFoldDB" id="A0AAQ3LC67"/>
<dbReference type="EMBL" id="CP136920">
    <property type="protein sequence ID" value="WOO40828.1"/>
    <property type="molecule type" value="Genomic_DNA"/>
</dbReference>
<reference evidence="6 7" key="1">
    <citation type="submission" date="2023-10" db="EMBL/GenBank/DDBJ databases">
        <title>Rubellicoccus peritrichatus gen. nov., sp. nov., isolated from an algae of coral reef tank.</title>
        <authorList>
            <person name="Luo J."/>
        </authorList>
    </citation>
    <scope>NUCLEOTIDE SEQUENCE [LARGE SCALE GENOMIC DNA]</scope>
    <source>
        <strain evidence="6 7">CR14</strain>
    </source>
</reference>
<dbReference type="InterPro" id="IPR051167">
    <property type="entry name" value="Prolyl_oligopep/macrocyclase"/>
</dbReference>
<sequence>MHSLFLPAIGLQLVLFAGLFSLDGSSIYAAKKMETEDKYLWLEDVTGEQALDWAREQNDESTSELKASKTFEPLEERFLTILDSHERIPYVRKYGDYFYNFWQDEANPKGILRRTTFKEFRKDDPEWETVLDLDLLAKEENENWVWQGFTPLYPDYDRSLLRLSRGGADASVIREFSLKEKKFIDGGFHLPEAKSDIAWKDKDTLYVGTDFGEGSLTDSGYPRIIKSWKRGTDLADAKTIFEGKKEDVSAGVHVQHDTEYPYEFLSRSVTFWTNEVLVRRGDKWVKIEKPDDAEVDTFRDQILLTLRSDWKVDGKTYPAGALLACDFDAYLEGNRDMDLLFTPTERSSLDSKSGTKNWLLLNVLENVKNKIYRLRKTKDGWERQAVEIPDVKKADIWSVDWHDSDDYWLLISDFITPSSLYYGTVGKGLPEKVKSLPDFFDTEGLIVEQFEVLSKDGTRVPYFQVSREGMKHDGKDPTLLYGYGGFEIPMLPNYSAIVGSGWLEQEGVFVMANIRGGGEFGPKWHQAALKENRQRSYDDFIAVAEDLIERKVTSPEHLGIRGGSNGGLLVGNMLVQRPDLFKAIICGVPLLDMKRFNKLLAGASWVGEYGDPDNPDEWEYIQRYSPYHLVEKDAEYPRVLFTTSTRDDRVHPGHARKMVAKMKDQGHDVIYYENIEGGHGGAANNEQRAFVEALVYTFLMNELK</sequence>
<dbReference type="GO" id="GO:0005829">
    <property type="term" value="C:cytosol"/>
    <property type="evidence" value="ECO:0007669"/>
    <property type="project" value="TreeGrafter"/>
</dbReference>
<dbReference type="GO" id="GO:0070012">
    <property type="term" value="F:oligopeptidase activity"/>
    <property type="evidence" value="ECO:0007669"/>
    <property type="project" value="TreeGrafter"/>
</dbReference>
<dbReference type="GO" id="GO:0004252">
    <property type="term" value="F:serine-type endopeptidase activity"/>
    <property type="evidence" value="ECO:0007669"/>
    <property type="project" value="InterPro"/>
</dbReference>
<evidence type="ECO:0000313" key="6">
    <source>
        <dbReference type="EMBL" id="WOO40828.1"/>
    </source>
</evidence>
<dbReference type="PANTHER" id="PTHR42881:SF13">
    <property type="entry name" value="PROLYL ENDOPEPTIDASE"/>
    <property type="match status" value="1"/>
</dbReference>
<dbReference type="Pfam" id="PF00326">
    <property type="entry name" value="Peptidase_S9"/>
    <property type="match status" value="1"/>
</dbReference>
<feature type="domain" description="Peptidase S9A N-terminal" evidence="5">
    <location>
        <begin position="31"/>
        <end position="433"/>
    </location>
</feature>
<dbReference type="InterPro" id="IPR023302">
    <property type="entry name" value="Pept_S9A_N"/>
</dbReference>
<dbReference type="InterPro" id="IPR001375">
    <property type="entry name" value="Peptidase_S9_cat"/>
</dbReference>
<evidence type="ECO:0000259" key="4">
    <source>
        <dbReference type="Pfam" id="PF00326"/>
    </source>
</evidence>
<dbReference type="InterPro" id="IPR029058">
    <property type="entry name" value="AB_hydrolase_fold"/>
</dbReference>
<feature type="domain" description="Peptidase S9 prolyl oligopeptidase catalytic" evidence="4">
    <location>
        <begin position="503"/>
        <end position="703"/>
    </location>
</feature>
<evidence type="ECO:0000259" key="5">
    <source>
        <dbReference type="Pfam" id="PF02897"/>
    </source>
</evidence>
<dbReference type="PRINTS" id="PR00862">
    <property type="entry name" value="PROLIGOPTASE"/>
</dbReference>
<dbReference type="PANTHER" id="PTHR42881">
    <property type="entry name" value="PROLYL ENDOPEPTIDASE"/>
    <property type="match status" value="1"/>
</dbReference>
<keyword evidence="2" id="KW-0378">Hydrolase</keyword>
<protein>
    <submittedName>
        <fullName evidence="6">Prolyl oligopeptidase family serine peptidase</fullName>
    </submittedName>
</protein>
<dbReference type="Gene3D" id="3.40.50.1820">
    <property type="entry name" value="alpha/beta hydrolase"/>
    <property type="match status" value="1"/>
</dbReference>
<keyword evidence="1" id="KW-0645">Protease</keyword>
<dbReference type="Pfam" id="PF02897">
    <property type="entry name" value="Peptidase_S9_N"/>
    <property type="match status" value="1"/>
</dbReference>
<keyword evidence="3" id="KW-0720">Serine protease</keyword>